<proteinExistence type="predicted"/>
<evidence type="ECO:0000313" key="1">
    <source>
        <dbReference type="EMBL" id="PRX38472.1"/>
    </source>
</evidence>
<evidence type="ECO:0000313" key="3">
    <source>
        <dbReference type="EMBL" id="PRX38489.1"/>
    </source>
</evidence>
<feature type="non-terminal residue" evidence="1">
    <location>
        <position position="1"/>
    </location>
</feature>
<accession>A0A2T0L9R0</accession>
<organism evidence="1 7">
    <name type="scientific">Planifilum fimeticola</name>
    <dbReference type="NCBI Taxonomy" id="201975"/>
    <lineage>
        <taxon>Bacteria</taxon>
        <taxon>Bacillati</taxon>
        <taxon>Bacillota</taxon>
        <taxon>Bacilli</taxon>
        <taxon>Bacillales</taxon>
        <taxon>Thermoactinomycetaceae</taxon>
        <taxon>Planifilum</taxon>
    </lineage>
</organism>
<evidence type="ECO:0000313" key="6">
    <source>
        <dbReference type="EMBL" id="PRX40508.1"/>
    </source>
</evidence>
<keyword evidence="7" id="KW-1185">Reference proteome</keyword>
<evidence type="ECO:0000313" key="5">
    <source>
        <dbReference type="EMBL" id="PRX39599.1"/>
    </source>
</evidence>
<comment type="caution">
    <text evidence="1">The sequence shown here is derived from an EMBL/GenBank/DDBJ whole genome shotgun (WGS) entry which is preliminary data.</text>
</comment>
<protein>
    <submittedName>
        <fullName evidence="1">Uncharacterized protein</fullName>
    </submittedName>
</protein>
<sequence length="28" mass="3401">AIQAYIRWRNKNKHHEAILKEQNKIKVA</sequence>
<name>A0A2T0L9R0_9BACL</name>
<dbReference type="Proteomes" id="UP000237797">
    <property type="component" value="Unassembled WGS sequence"/>
</dbReference>
<dbReference type="AlphaFoldDB" id="A0A2T0L9R0"/>
<evidence type="ECO:0000313" key="4">
    <source>
        <dbReference type="EMBL" id="PRX38513.1"/>
    </source>
</evidence>
<dbReference type="EMBL" id="PVNE01000067">
    <property type="protein sequence ID" value="PRX38472.1"/>
    <property type="molecule type" value="Genomic_DNA"/>
</dbReference>
<dbReference type="EMBL" id="PVNE01000060">
    <property type="protein sequence ID" value="PRX38489.1"/>
    <property type="molecule type" value="Genomic_DNA"/>
</dbReference>
<reference evidence="1 7" key="1">
    <citation type="submission" date="2018-03" db="EMBL/GenBank/DDBJ databases">
        <title>Genomic Encyclopedia of Archaeal and Bacterial Type Strains, Phase II (KMG-II): from individual species to whole genera.</title>
        <authorList>
            <person name="Goeker M."/>
        </authorList>
    </citation>
    <scope>NUCLEOTIDE SEQUENCE [LARGE SCALE GENOMIC DNA]</scope>
    <source>
        <strain evidence="1 7">DSM 44946</strain>
    </source>
</reference>
<gene>
    <name evidence="6" type="ORF">CLV97_11395</name>
    <name evidence="5" type="ORF">CLV97_12352</name>
    <name evidence="4" type="ORF">CLV97_1545</name>
    <name evidence="3" type="ORF">CLV97_1602</name>
    <name evidence="2" type="ORF">CLV97_1642</name>
    <name evidence="1" type="ORF">CLV97_1671</name>
</gene>
<dbReference type="EMBL" id="PVNE01000013">
    <property type="protein sequence ID" value="PRX40508.1"/>
    <property type="molecule type" value="Genomic_DNA"/>
</dbReference>
<dbReference type="EMBL" id="PVNE01000064">
    <property type="protein sequence ID" value="PRX38478.1"/>
    <property type="molecule type" value="Genomic_DNA"/>
</dbReference>
<evidence type="ECO:0000313" key="2">
    <source>
        <dbReference type="EMBL" id="PRX38478.1"/>
    </source>
</evidence>
<evidence type="ECO:0000313" key="7">
    <source>
        <dbReference type="Proteomes" id="UP000237797"/>
    </source>
</evidence>
<dbReference type="EMBL" id="PVNE01000023">
    <property type="protein sequence ID" value="PRX39599.1"/>
    <property type="molecule type" value="Genomic_DNA"/>
</dbReference>
<dbReference type="EMBL" id="PVNE01000054">
    <property type="protein sequence ID" value="PRX38513.1"/>
    <property type="molecule type" value="Genomic_DNA"/>
</dbReference>